<keyword evidence="6 9" id="KW-1133">Transmembrane helix</keyword>
<protein>
    <submittedName>
        <fullName evidence="12">P-loop containing nucleoside triphosphate hydrolase protein</fullName>
    </submittedName>
</protein>
<dbReference type="Gene3D" id="3.40.50.300">
    <property type="entry name" value="P-loop containing nucleotide triphosphate hydrolases"/>
    <property type="match status" value="2"/>
</dbReference>
<feature type="transmembrane region" description="Helical" evidence="9">
    <location>
        <begin position="946"/>
        <end position="972"/>
    </location>
</feature>
<dbReference type="SUPFAM" id="SSF90123">
    <property type="entry name" value="ABC transporter transmembrane region"/>
    <property type="match status" value="2"/>
</dbReference>
<accession>A0AAN6U5G6</accession>
<feature type="region of interest" description="Disordered" evidence="8">
    <location>
        <begin position="1385"/>
        <end position="1435"/>
    </location>
</feature>
<reference evidence="12" key="1">
    <citation type="journal article" date="2023" name="Mol. Phylogenet. Evol.">
        <title>Genome-scale phylogeny and comparative genomics of the fungal order Sordariales.</title>
        <authorList>
            <person name="Hensen N."/>
            <person name="Bonometti L."/>
            <person name="Westerberg I."/>
            <person name="Brannstrom I.O."/>
            <person name="Guillou S."/>
            <person name="Cros-Aarteil S."/>
            <person name="Calhoun S."/>
            <person name="Haridas S."/>
            <person name="Kuo A."/>
            <person name="Mondo S."/>
            <person name="Pangilinan J."/>
            <person name="Riley R."/>
            <person name="LaButti K."/>
            <person name="Andreopoulos B."/>
            <person name="Lipzen A."/>
            <person name="Chen C."/>
            <person name="Yan M."/>
            <person name="Daum C."/>
            <person name="Ng V."/>
            <person name="Clum A."/>
            <person name="Steindorff A."/>
            <person name="Ohm R.A."/>
            <person name="Martin F."/>
            <person name="Silar P."/>
            <person name="Natvig D.O."/>
            <person name="Lalanne C."/>
            <person name="Gautier V."/>
            <person name="Ament-Velasquez S.L."/>
            <person name="Kruys A."/>
            <person name="Hutchinson M.I."/>
            <person name="Powell A.J."/>
            <person name="Barry K."/>
            <person name="Miller A.N."/>
            <person name="Grigoriev I.V."/>
            <person name="Debuchy R."/>
            <person name="Gladieux P."/>
            <person name="Hiltunen Thoren M."/>
            <person name="Johannesson H."/>
        </authorList>
    </citation>
    <scope>NUCLEOTIDE SEQUENCE</scope>
    <source>
        <strain evidence="12">CBS 731.68</strain>
    </source>
</reference>
<evidence type="ECO:0000256" key="1">
    <source>
        <dbReference type="ARBA" id="ARBA00004141"/>
    </source>
</evidence>
<keyword evidence="4" id="KW-0547">Nucleotide-binding</keyword>
<dbReference type="GO" id="GO:0016020">
    <property type="term" value="C:membrane"/>
    <property type="evidence" value="ECO:0007669"/>
    <property type="project" value="UniProtKB-SubCell"/>
</dbReference>
<dbReference type="GeneID" id="87832227"/>
<sequence length="1542" mass="169411">MDCPLDATWGPWAGPSCRGGLDFTVSFEESILSILPTALLILAAALQVAFLFGRPRQASNGVLLPWKQGLIAALGLLKLAILMLWALPGTTAPRTRLTLAAAALNFVAVFPLSVLSYFEHVFRVAPSFILELYLLVTVLFDVVRARTLWLMPTWAHTQLAAAETATLAVKVLLAIAEAARKDQLIFPRAREKYTTEQLAGLYGRSMFFWLGPTLWNGFSRYLVPSDLSGPRDDESAELLRERFRGHWARNANKSAGSALLSTLFKSMPAKFLIPIIPRAIIVALTLTQPMLLERIITFVQGGGYEQRIDVGHALIGAFAVLYTLMALFNAWYAHACNKLALEMRSQLVDSCYRQLLKMRLAALNAGNAATLINVDMQHIMEGSKILHDIWASLVTVAVAVYLLYRKIQLAFLAPLLCTLVMMILAGIASAPLGPRQVAWLAATEKRVKSTMFMISGFKEVKMLGLSPEYTQELQKLRMTEVELGRRFRRILSIIITLSAASTELSILVAYGGFAIVSKIYGTPLTFQTLFASLALLRISLDPLFLLIQGTPALVSMFKCLGRVQDLLNEERVVGYGNSSFASSEASSQSSFSLKREQRVTMNQFHSFFPQGPVLRDLCPRYSTMAGLVEISDASFCWKVSEAPALYVMSLTIQPNSFTAVIGPVGSGKSTLLKAILGEIENVSGTRQIRRGVKVAFCDQEPWLLDLSVKENIVGTGPFDPDWYNRVIDACALAQDIAGLGEGDKTGVGSGGSALSGGQKDRVALARAVYSKPDLLLMDDIFSGLDRKSATHIFSAILSENGLLAKLNCAAVLVTHSTQLLPRFDTILVVNNGMIKHQGTHDELLSSGALDDSVLSRVAAPKAVSSAADSVEVMSDGRVVLKNVPLDKREIDESRAPSEWGVYGYFLKSCGVAGISLFFVLAAVLAGGRSFETVWLKMWAESDQKSLAYYIGIFTGLIVGGVSLLGGICVFFFDVLLPSSSLRLYLGQLETLMKASITYVVSVGSNTIANRFIQDILLIDDELPMALVNTTTSFFGVCAETIIVMISSRYVSISIPILIGMLWVIQKFYLRTSKQLRLMDIEAKAPLSAFLLETINGIVSIRAFGRTGEFSLRNQELLNYSQRAHYMLVSVQVWLKMILDFVVTLLAILVTTLAVTFRSSQSLGFLGLALVNLISLSTSFKYLITFWANLETSIGAVARIRRFNKEVEHEEKQPLPSPYPNWPSRGGIQLQHVSSSYSPQLPPAVYDVSLYIAPGTKVAICGRSGSGKSSLLATLLRCLDLNSGSVTIDGQDISRISRDALRKRIMTLPQKSFFIHGSIRANMLMWDDAVSPSCTPEETDALIESYLRKVGIWDALFARKSSGSSSSSSIRGFSTSSIAEVTELPPATKASAAKENKKNKKKAKKSSKTDDSESDPKENKNKQEEEPVTLDSPLNPEERLSMGQQQLFCLARALFQRGDSQIVLMDEFTSSMDHETEMLVREIVARDLQGKTVIEVLHRLEHILDFDLVVVLEKGRVVEAGHPEELLQDEDGVLRDLYQSMRG</sequence>
<feature type="compositionally biased region" description="Basic residues" evidence="8">
    <location>
        <begin position="1396"/>
        <end position="1405"/>
    </location>
</feature>
<dbReference type="Gene3D" id="1.20.1560.10">
    <property type="entry name" value="ABC transporter type 1, transmembrane domain"/>
    <property type="match status" value="2"/>
</dbReference>
<evidence type="ECO:0000256" key="7">
    <source>
        <dbReference type="ARBA" id="ARBA00023136"/>
    </source>
</evidence>
<dbReference type="GO" id="GO:0005524">
    <property type="term" value="F:ATP binding"/>
    <property type="evidence" value="ECO:0007669"/>
    <property type="project" value="UniProtKB-KW"/>
</dbReference>
<evidence type="ECO:0000313" key="13">
    <source>
        <dbReference type="Proteomes" id="UP001302602"/>
    </source>
</evidence>
<feature type="transmembrane region" description="Helical" evidence="9">
    <location>
        <begin position="99"/>
        <end position="118"/>
    </location>
</feature>
<feature type="transmembrane region" description="Helical" evidence="9">
    <location>
        <begin position="410"/>
        <end position="430"/>
    </location>
</feature>
<dbReference type="InterPro" id="IPR050173">
    <property type="entry name" value="ABC_transporter_C-like"/>
</dbReference>
<dbReference type="InterPro" id="IPR056227">
    <property type="entry name" value="TMD0_ABC"/>
</dbReference>
<keyword evidence="2" id="KW-0813">Transport</keyword>
<proteinExistence type="predicted"/>
<keyword evidence="13" id="KW-1185">Reference proteome</keyword>
<feature type="domain" description="ABC transmembrane type-1" evidence="11">
    <location>
        <begin position="916"/>
        <end position="1191"/>
    </location>
</feature>
<keyword evidence="12" id="KW-0378">Hydrolase</keyword>
<evidence type="ECO:0000256" key="9">
    <source>
        <dbReference type="SAM" id="Phobius"/>
    </source>
</evidence>
<feature type="domain" description="ABC transporter" evidence="10">
    <location>
        <begin position="1227"/>
        <end position="1538"/>
    </location>
</feature>
<dbReference type="PANTHER" id="PTHR24223:SF399">
    <property type="entry name" value="ABC TRANSPORTER ATNG"/>
    <property type="match status" value="1"/>
</dbReference>
<evidence type="ECO:0000256" key="5">
    <source>
        <dbReference type="ARBA" id="ARBA00022840"/>
    </source>
</evidence>
<feature type="transmembrane region" description="Helical" evidence="9">
    <location>
        <begin position="31"/>
        <end position="50"/>
    </location>
</feature>
<evidence type="ECO:0000259" key="11">
    <source>
        <dbReference type="PROSITE" id="PS50929"/>
    </source>
</evidence>
<evidence type="ECO:0000256" key="3">
    <source>
        <dbReference type="ARBA" id="ARBA00022692"/>
    </source>
</evidence>
<dbReference type="InterPro" id="IPR044726">
    <property type="entry name" value="ABCC_6TM_D2"/>
</dbReference>
<evidence type="ECO:0000256" key="2">
    <source>
        <dbReference type="ARBA" id="ARBA00022448"/>
    </source>
</evidence>
<dbReference type="Pfam" id="PF00664">
    <property type="entry name" value="ABC_membrane"/>
    <property type="match status" value="2"/>
</dbReference>
<dbReference type="InterPro" id="IPR036640">
    <property type="entry name" value="ABC1_TM_sf"/>
</dbReference>
<dbReference type="PROSITE" id="PS50893">
    <property type="entry name" value="ABC_TRANSPORTER_2"/>
    <property type="match status" value="2"/>
</dbReference>
<keyword evidence="7 9" id="KW-0472">Membrane</keyword>
<dbReference type="GO" id="GO:0016887">
    <property type="term" value="F:ATP hydrolysis activity"/>
    <property type="evidence" value="ECO:0007669"/>
    <property type="project" value="InterPro"/>
</dbReference>
<dbReference type="InterPro" id="IPR027417">
    <property type="entry name" value="P-loop_NTPase"/>
</dbReference>
<evidence type="ECO:0000313" key="12">
    <source>
        <dbReference type="EMBL" id="KAK4126780.1"/>
    </source>
</evidence>
<feature type="transmembrane region" description="Helical" evidence="9">
    <location>
        <begin position="124"/>
        <end position="143"/>
    </location>
</feature>
<feature type="compositionally biased region" description="Basic and acidic residues" evidence="8">
    <location>
        <begin position="1406"/>
        <end position="1424"/>
    </location>
</feature>
<dbReference type="InterPro" id="IPR003439">
    <property type="entry name" value="ABC_transporter-like_ATP-bd"/>
</dbReference>
<feature type="transmembrane region" description="Helical" evidence="9">
    <location>
        <begin position="1052"/>
        <end position="1069"/>
    </location>
</feature>
<dbReference type="GO" id="GO:0140359">
    <property type="term" value="F:ABC-type transporter activity"/>
    <property type="evidence" value="ECO:0007669"/>
    <property type="project" value="InterPro"/>
</dbReference>
<evidence type="ECO:0000259" key="10">
    <source>
        <dbReference type="PROSITE" id="PS50893"/>
    </source>
</evidence>
<feature type="transmembrane region" description="Helical" evidence="9">
    <location>
        <begin position="271"/>
        <end position="291"/>
    </location>
</feature>
<feature type="transmembrane region" description="Helical" evidence="9">
    <location>
        <begin position="311"/>
        <end position="333"/>
    </location>
</feature>
<evidence type="ECO:0000256" key="4">
    <source>
        <dbReference type="ARBA" id="ARBA00022741"/>
    </source>
</evidence>
<feature type="domain" description="ABC transporter" evidence="10">
    <location>
        <begin position="628"/>
        <end position="856"/>
    </location>
</feature>
<dbReference type="CDD" id="cd18580">
    <property type="entry name" value="ABC_6TM_ABCC_D2"/>
    <property type="match status" value="1"/>
</dbReference>
<dbReference type="InterPro" id="IPR003593">
    <property type="entry name" value="AAA+_ATPase"/>
</dbReference>
<dbReference type="InterPro" id="IPR011527">
    <property type="entry name" value="ABC1_TM_dom"/>
</dbReference>
<dbReference type="PROSITE" id="PS50929">
    <property type="entry name" value="ABC_TM1F"/>
    <property type="match status" value="2"/>
</dbReference>
<feature type="transmembrane region" description="Helical" evidence="9">
    <location>
        <begin position="70"/>
        <end position="87"/>
    </location>
</feature>
<comment type="caution">
    <text evidence="12">The sequence shown here is derived from an EMBL/GenBank/DDBJ whole genome shotgun (WGS) entry which is preliminary data.</text>
</comment>
<dbReference type="PANTHER" id="PTHR24223">
    <property type="entry name" value="ATP-BINDING CASSETTE SUB-FAMILY C"/>
    <property type="match status" value="1"/>
</dbReference>
<evidence type="ECO:0000256" key="8">
    <source>
        <dbReference type="SAM" id="MobiDB-lite"/>
    </source>
</evidence>
<reference evidence="12" key="2">
    <citation type="submission" date="2023-05" db="EMBL/GenBank/DDBJ databases">
        <authorList>
            <consortium name="Lawrence Berkeley National Laboratory"/>
            <person name="Steindorff A."/>
            <person name="Hensen N."/>
            <person name="Bonometti L."/>
            <person name="Westerberg I."/>
            <person name="Brannstrom I.O."/>
            <person name="Guillou S."/>
            <person name="Cros-Aarteil S."/>
            <person name="Calhoun S."/>
            <person name="Haridas S."/>
            <person name="Kuo A."/>
            <person name="Mondo S."/>
            <person name="Pangilinan J."/>
            <person name="Riley R."/>
            <person name="Labutti K."/>
            <person name="Andreopoulos B."/>
            <person name="Lipzen A."/>
            <person name="Chen C."/>
            <person name="Yanf M."/>
            <person name="Daum C."/>
            <person name="Ng V."/>
            <person name="Clum A."/>
            <person name="Ohm R."/>
            <person name="Martin F."/>
            <person name="Silar P."/>
            <person name="Natvig D."/>
            <person name="Lalanne C."/>
            <person name="Gautier V."/>
            <person name="Ament-Velasquez S.L."/>
            <person name="Kruys A."/>
            <person name="Hutchinson M.I."/>
            <person name="Powell A.J."/>
            <person name="Barry K."/>
            <person name="Miller A.N."/>
            <person name="Grigoriev I.V."/>
            <person name="Debuchy R."/>
            <person name="Gladieux P."/>
            <person name="Thoren M.H."/>
            <person name="Johannesson H."/>
        </authorList>
    </citation>
    <scope>NUCLEOTIDE SEQUENCE</scope>
    <source>
        <strain evidence="12">CBS 731.68</strain>
    </source>
</reference>
<feature type="domain" description="ABC transmembrane type-1" evidence="11">
    <location>
        <begin position="279"/>
        <end position="555"/>
    </location>
</feature>
<name>A0AAN6U5G6_9PEZI</name>
<keyword evidence="3 9" id="KW-0812">Transmembrane</keyword>
<comment type="subcellular location">
    <subcellularLocation>
        <location evidence="1">Membrane</location>
        <topology evidence="1">Multi-pass membrane protein</topology>
    </subcellularLocation>
</comment>
<keyword evidence="5" id="KW-0067">ATP-binding</keyword>
<gene>
    <name evidence="12" type="ORF">N657DRAFT_668802</name>
</gene>
<dbReference type="Pfam" id="PF24357">
    <property type="entry name" value="TMD0_ABC"/>
    <property type="match status" value="1"/>
</dbReference>
<dbReference type="Pfam" id="PF00005">
    <property type="entry name" value="ABC_tran"/>
    <property type="match status" value="2"/>
</dbReference>
<feature type="transmembrane region" description="Helical" evidence="9">
    <location>
        <begin position="904"/>
        <end position="926"/>
    </location>
</feature>
<dbReference type="RefSeq" id="XP_062650551.1">
    <property type="nucleotide sequence ID" value="XM_062795459.1"/>
</dbReference>
<evidence type="ECO:0000256" key="6">
    <source>
        <dbReference type="ARBA" id="ARBA00022989"/>
    </source>
</evidence>
<dbReference type="SMART" id="SM00382">
    <property type="entry name" value="AAA"/>
    <property type="match status" value="2"/>
</dbReference>
<organism evidence="12 13">
    <name type="scientific">Parathielavia appendiculata</name>
    <dbReference type="NCBI Taxonomy" id="2587402"/>
    <lineage>
        <taxon>Eukaryota</taxon>
        <taxon>Fungi</taxon>
        <taxon>Dikarya</taxon>
        <taxon>Ascomycota</taxon>
        <taxon>Pezizomycotina</taxon>
        <taxon>Sordariomycetes</taxon>
        <taxon>Sordariomycetidae</taxon>
        <taxon>Sordariales</taxon>
        <taxon>Chaetomiaceae</taxon>
        <taxon>Parathielavia</taxon>
    </lineage>
</organism>
<dbReference type="SUPFAM" id="SSF52540">
    <property type="entry name" value="P-loop containing nucleoside triphosphate hydrolases"/>
    <property type="match status" value="2"/>
</dbReference>
<dbReference type="Proteomes" id="UP001302602">
    <property type="component" value="Unassembled WGS sequence"/>
</dbReference>
<dbReference type="EMBL" id="MU853224">
    <property type="protein sequence ID" value="KAK4126780.1"/>
    <property type="molecule type" value="Genomic_DNA"/>
</dbReference>
<feature type="transmembrane region" description="Helical" evidence="9">
    <location>
        <begin position="385"/>
        <end position="404"/>
    </location>
</feature>
<feature type="transmembrane region" description="Helical" evidence="9">
    <location>
        <begin position="1132"/>
        <end position="1156"/>
    </location>
</feature>